<dbReference type="AlphaFoldDB" id="A0A0L8L0M0"/>
<comment type="caution">
    <text evidence="3">The sequence shown here is derived from an EMBL/GenBank/DDBJ whole genome shotgun (WGS) entry which is preliminary data.</text>
</comment>
<dbReference type="Proteomes" id="UP000037251">
    <property type="component" value="Unassembled WGS sequence"/>
</dbReference>
<name>A0A0L8L0M0_9ACTN</name>
<feature type="signal peptide" evidence="2">
    <location>
        <begin position="1"/>
        <end position="25"/>
    </location>
</feature>
<evidence type="ECO:0000313" key="3">
    <source>
        <dbReference type="EMBL" id="KOG31778.1"/>
    </source>
</evidence>
<organism evidence="3 4">
    <name type="scientific">Streptomyces resistomycificus</name>
    <dbReference type="NCBI Taxonomy" id="67356"/>
    <lineage>
        <taxon>Bacteria</taxon>
        <taxon>Bacillati</taxon>
        <taxon>Actinomycetota</taxon>
        <taxon>Actinomycetes</taxon>
        <taxon>Kitasatosporales</taxon>
        <taxon>Streptomycetaceae</taxon>
        <taxon>Streptomyces</taxon>
        <taxon>Streptomyces aurantiacus group</taxon>
    </lineage>
</organism>
<evidence type="ECO:0000256" key="2">
    <source>
        <dbReference type="SAM" id="SignalP"/>
    </source>
</evidence>
<dbReference type="GO" id="GO:0016787">
    <property type="term" value="F:hydrolase activity"/>
    <property type="evidence" value="ECO:0007669"/>
    <property type="project" value="UniProtKB-KW"/>
</dbReference>
<keyword evidence="2" id="KW-0732">Signal</keyword>
<dbReference type="EMBL" id="LGUS01000192">
    <property type="protein sequence ID" value="KOG31778.1"/>
    <property type="molecule type" value="Genomic_DNA"/>
</dbReference>
<sequence>MRKRLRLVGVTAALMLLLAPVPAVAGQEPGPPVTVPALFDWTPASGSYALGPGARLVADDPAERRVAGTLTDDLRAAATARSRS</sequence>
<proteinExistence type="predicted"/>
<accession>A0A0L8L0M0</accession>
<keyword evidence="4" id="KW-1185">Reference proteome</keyword>
<reference evidence="4" key="1">
    <citation type="submission" date="2015-07" db="EMBL/GenBank/DDBJ databases">
        <authorList>
            <person name="Ju K.-S."/>
            <person name="Doroghazi J.R."/>
            <person name="Metcalf W.W."/>
        </authorList>
    </citation>
    <scope>NUCLEOTIDE SEQUENCE [LARGE SCALE GENOMIC DNA]</scope>
    <source>
        <strain evidence="4">NRRL 2290</strain>
    </source>
</reference>
<keyword evidence="1" id="KW-0378">Hydrolase</keyword>
<dbReference type="GO" id="GO:0005975">
    <property type="term" value="P:carbohydrate metabolic process"/>
    <property type="evidence" value="ECO:0007669"/>
    <property type="project" value="UniProtKB-ARBA"/>
</dbReference>
<feature type="chain" id="PRO_5011858693" evidence="2">
    <location>
        <begin position="26"/>
        <end position="84"/>
    </location>
</feature>
<dbReference type="PATRIC" id="fig|67356.5.peg.6360"/>
<gene>
    <name evidence="3" type="ORF">ADK37_29750</name>
</gene>
<dbReference type="STRING" id="67356.AQJ84_22705"/>
<protein>
    <submittedName>
        <fullName evidence="3">Uncharacterized protein</fullName>
    </submittedName>
</protein>
<dbReference type="Gene3D" id="3.30.379.10">
    <property type="entry name" value="Chitobiase/beta-hexosaminidase domain 2-like"/>
    <property type="match status" value="1"/>
</dbReference>
<dbReference type="RefSeq" id="WP_030041752.1">
    <property type="nucleotide sequence ID" value="NZ_KL575609.1"/>
</dbReference>
<dbReference type="InterPro" id="IPR029018">
    <property type="entry name" value="Hex-like_dom2"/>
</dbReference>
<evidence type="ECO:0000313" key="4">
    <source>
        <dbReference type="Proteomes" id="UP000037251"/>
    </source>
</evidence>
<evidence type="ECO:0000256" key="1">
    <source>
        <dbReference type="ARBA" id="ARBA00022801"/>
    </source>
</evidence>